<evidence type="ECO:0000313" key="3">
    <source>
        <dbReference type="Proteomes" id="UP000261174"/>
    </source>
</evidence>
<dbReference type="Proteomes" id="UP000261174">
    <property type="component" value="Unassembled WGS sequence"/>
</dbReference>
<accession>A0A3E1NYK5</accession>
<dbReference type="PANTHER" id="PTHR43798">
    <property type="entry name" value="MONOACYLGLYCEROL LIPASE"/>
    <property type="match status" value="1"/>
</dbReference>
<proteinExistence type="predicted"/>
<reference evidence="2 3" key="1">
    <citation type="submission" date="2018-08" db="EMBL/GenBank/DDBJ databases">
        <title>Chitinophaga sp. K20C18050901, a novel bacterium isolated from forest soil.</title>
        <authorList>
            <person name="Wang C."/>
        </authorList>
    </citation>
    <scope>NUCLEOTIDE SEQUENCE [LARGE SCALE GENOMIC DNA]</scope>
    <source>
        <strain evidence="2 3">K20C18050901</strain>
    </source>
</reference>
<dbReference type="InterPro" id="IPR000073">
    <property type="entry name" value="AB_hydrolase_1"/>
</dbReference>
<dbReference type="SUPFAM" id="SSF53474">
    <property type="entry name" value="alpha/beta-Hydrolases"/>
    <property type="match status" value="1"/>
</dbReference>
<name>A0A3E1NYK5_9BACT</name>
<sequence>MKPHLLVLHGAIGTSYQLRAIAEALSDHYTIHLYDFPGHGGQPIADAPFSIPFFSAAVADYIRTQQLEHLSIFGASMGGYVALHLAATQPSLVDRVITLGTKFHWDPVTALKETKMLQPALMKEKVPAFADSLEKMHAPADWKIVVEKTAEMMMEMGAKNPLQADDFKHITIPVLLLLGDRDRMVSFEETIQVYKLLPDAGFGVLPHTPHPAELVNAQLVAAIVLNHQSSKKPIAG</sequence>
<dbReference type="EMBL" id="QTJV01000008">
    <property type="protein sequence ID" value="RFM33026.1"/>
    <property type="molecule type" value="Genomic_DNA"/>
</dbReference>
<feature type="domain" description="AB hydrolase-1" evidence="1">
    <location>
        <begin position="3"/>
        <end position="108"/>
    </location>
</feature>
<evidence type="ECO:0000313" key="2">
    <source>
        <dbReference type="EMBL" id="RFM33026.1"/>
    </source>
</evidence>
<dbReference type="InterPro" id="IPR029058">
    <property type="entry name" value="AB_hydrolase_fold"/>
</dbReference>
<keyword evidence="2" id="KW-0378">Hydrolase</keyword>
<comment type="caution">
    <text evidence="2">The sequence shown here is derived from an EMBL/GenBank/DDBJ whole genome shotgun (WGS) entry which is preliminary data.</text>
</comment>
<protein>
    <submittedName>
        <fullName evidence="2">Alpha/beta fold hydrolase</fullName>
    </submittedName>
</protein>
<dbReference type="Pfam" id="PF00561">
    <property type="entry name" value="Abhydrolase_1"/>
    <property type="match status" value="1"/>
</dbReference>
<dbReference type="RefSeq" id="WP_116855462.1">
    <property type="nucleotide sequence ID" value="NZ_QTJV01000008.1"/>
</dbReference>
<dbReference type="GO" id="GO:0016787">
    <property type="term" value="F:hydrolase activity"/>
    <property type="evidence" value="ECO:0007669"/>
    <property type="project" value="UniProtKB-KW"/>
</dbReference>
<evidence type="ECO:0000259" key="1">
    <source>
        <dbReference type="Pfam" id="PF00561"/>
    </source>
</evidence>
<dbReference type="OrthoDB" id="9791779at2"/>
<gene>
    <name evidence="2" type="ORF">DXN04_21580</name>
</gene>
<dbReference type="InterPro" id="IPR050266">
    <property type="entry name" value="AB_hydrolase_sf"/>
</dbReference>
<dbReference type="AlphaFoldDB" id="A0A3E1NYK5"/>
<organism evidence="2 3">
    <name type="scientific">Chitinophaga silvisoli</name>
    <dbReference type="NCBI Taxonomy" id="2291814"/>
    <lineage>
        <taxon>Bacteria</taxon>
        <taxon>Pseudomonadati</taxon>
        <taxon>Bacteroidota</taxon>
        <taxon>Chitinophagia</taxon>
        <taxon>Chitinophagales</taxon>
        <taxon>Chitinophagaceae</taxon>
        <taxon>Chitinophaga</taxon>
    </lineage>
</organism>
<dbReference type="Gene3D" id="3.40.50.1820">
    <property type="entry name" value="alpha/beta hydrolase"/>
    <property type="match status" value="1"/>
</dbReference>
<keyword evidence="3" id="KW-1185">Reference proteome</keyword>